<dbReference type="Proteomes" id="UP001141806">
    <property type="component" value="Unassembled WGS sequence"/>
</dbReference>
<dbReference type="OrthoDB" id="4803627at2759"/>
<proteinExistence type="inferred from homology"/>
<dbReference type="AlphaFoldDB" id="A0A9Q0KJG3"/>
<organism evidence="3 4">
    <name type="scientific">Protea cynaroides</name>
    <dbReference type="NCBI Taxonomy" id="273540"/>
    <lineage>
        <taxon>Eukaryota</taxon>
        <taxon>Viridiplantae</taxon>
        <taxon>Streptophyta</taxon>
        <taxon>Embryophyta</taxon>
        <taxon>Tracheophyta</taxon>
        <taxon>Spermatophyta</taxon>
        <taxon>Magnoliopsida</taxon>
        <taxon>Proteales</taxon>
        <taxon>Proteaceae</taxon>
        <taxon>Protea</taxon>
    </lineage>
</organism>
<dbReference type="InterPro" id="IPR045051">
    <property type="entry name" value="SBT"/>
</dbReference>
<comment type="similarity">
    <text evidence="1">Belongs to the peptidase S8 family.</text>
</comment>
<dbReference type="PANTHER" id="PTHR10795">
    <property type="entry name" value="PROPROTEIN CONVERTASE SUBTILISIN/KEXIN"/>
    <property type="match status" value="1"/>
</dbReference>
<evidence type="ECO:0000256" key="2">
    <source>
        <dbReference type="ARBA" id="ARBA00022729"/>
    </source>
</evidence>
<accession>A0A9Q0KJG3</accession>
<dbReference type="GO" id="GO:0006508">
    <property type="term" value="P:proteolysis"/>
    <property type="evidence" value="ECO:0007669"/>
    <property type="project" value="InterPro"/>
</dbReference>
<dbReference type="InterPro" id="IPR036852">
    <property type="entry name" value="Peptidase_S8/S53_dom_sf"/>
</dbReference>
<comment type="caution">
    <text evidence="3">The sequence shown here is derived from an EMBL/GenBank/DDBJ whole genome shotgun (WGS) entry which is preliminary data.</text>
</comment>
<dbReference type="GO" id="GO:0004252">
    <property type="term" value="F:serine-type endopeptidase activity"/>
    <property type="evidence" value="ECO:0007669"/>
    <property type="project" value="InterPro"/>
</dbReference>
<reference evidence="3" key="1">
    <citation type="journal article" date="2023" name="Plant J.">
        <title>The genome of the king protea, Protea cynaroides.</title>
        <authorList>
            <person name="Chang J."/>
            <person name="Duong T.A."/>
            <person name="Schoeman C."/>
            <person name="Ma X."/>
            <person name="Roodt D."/>
            <person name="Barker N."/>
            <person name="Li Z."/>
            <person name="Van de Peer Y."/>
            <person name="Mizrachi E."/>
        </authorList>
    </citation>
    <scope>NUCLEOTIDE SEQUENCE</scope>
    <source>
        <tissue evidence="3">Young leaves</tissue>
    </source>
</reference>
<dbReference type="EMBL" id="JAMYWD010000005">
    <property type="protein sequence ID" value="KAJ4971629.1"/>
    <property type="molecule type" value="Genomic_DNA"/>
</dbReference>
<keyword evidence="4" id="KW-1185">Reference proteome</keyword>
<gene>
    <name evidence="3" type="ORF">NE237_004728</name>
</gene>
<name>A0A9Q0KJG3_9MAGN</name>
<protein>
    <submittedName>
        <fullName evidence="3">Uncharacterized protein</fullName>
    </submittedName>
</protein>
<sequence length="112" mass="12469">MQELWPEKESFSDRDLGPVPVKWKGTCIVSNNFHATSCNWKSIGARYFCNDYEFTNSKINETLEYCSPRDSMVMTLIQPASIAADRYVSLASTLGYVSGVAAGMAPLCWISV</sequence>
<evidence type="ECO:0000256" key="1">
    <source>
        <dbReference type="ARBA" id="ARBA00011073"/>
    </source>
</evidence>
<evidence type="ECO:0000313" key="4">
    <source>
        <dbReference type="Proteomes" id="UP001141806"/>
    </source>
</evidence>
<keyword evidence="2" id="KW-0732">Signal</keyword>
<dbReference type="Gene3D" id="3.40.50.200">
    <property type="entry name" value="Peptidase S8/S53 domain"/>
    <property type="match status" value="1"/>
</dbReference>
<evidence type="ECO:0000313" key="3">
    <source>
        <dbReference type="EMBL" id="KAJ4971629.1"/>
    </source>
</evidence>